<dbReference type="PROSITE" id="PS51007">
    <property type="entry name" value="CYTC"/>
    <property type="match status" value="1"/>
</dbReference>
<reference evidence="10" key="1">
    <citation type="submission" date="2016-10" db="EMBL/GenBank/DDBJ databases">
        <authorList>
            <person name="Varghese N."/>
            <person name="Submissions S."/>
        </authorList>
    </citation>
    <scope>NUCLEOTIDE SEQUENCE [LARGE SCALE GENOMIC DNA]</scope>
    <source>
        <strain evidence="10">LMG 26416</strain>
    </source>
</reference>
<evidence type="ECO:0000256" key="2">
    <source>
        <dbReference type="ARBA" id="ARBA00022617"/>
    </source>
</evidence>
<dbReference type="PRINTS" id="PR00606">
    <property type="entry name" value="CYTCHROMECID"/>
</dbReference>
<evidence type="ECO:0000313" key="10">
    <source>
        <dbReference type="Proteomes" id="UP000199120"/>
    </source>
</evidence>
<sequence length="124" mass="12603">MRTFFRRGVTAGVLSIGGAMAIAIALTAAQPAVAAEDGLAIARTNACMGCHAVDRKLVGPSFQQIAARYKGDPAAQAKLQGKVRNGGAGVWGAIPMPSHPAMSDADIRTVVSWVLAGAPSSSSK</sequence>
<dbReference type="InterPro" id="IPR002324">
    <property type="entry name" value="Cyt_c_ID"/>
</dbReference>
<keyword evidence="7" id="KW-0732">Signal</keyword>
<feature type="domain" description="Cytochrome c" evidence="8">
    <location>
        <begin position="33"/>
        <end position="118"/>
    </location>
</feature>
<feature type="signal peptide" evidence="7">
    <location>
        <begin position="1"/>
        <end position="34"/>
    </location>
</feature>
<dbReference type="OrthoDB" id="9814063at2"/>
<dbReference type="STRING" id="416943.SAMN05445871_0009"/>
<evidence type="ECO:0000256" key="4">
    <source>
        <dbReference type="ARBA" id="ARBA00022982"/>
    </source>
</evidence>
<dbReference type="InterPro" id="IPR009056">
    <property type="entry name" value="Cyt_c-like_dom"/>
</dbReference>
<dbReference type="GO" id="GO:0009055">
    <property type="term" value="F:electron transfer activity"/>
    <property type="evidence" value="ECO:0007669"/>
    <property type="project" value="InterPro"/>
</dbReference>
<dbReference type="Gene3D" id="1.10.760.10">
    <property type="entry name" value="Cytochrome c-like domain"/>
    <property type="match status" value="1"/>
</dbReference>
<keyword evidence="1" id="KW-0813">Transport</keyword>
<evidence type="ECO:0000313" key="9">
    <source>
        <dbReference type="EMBL" id="SEK50285.1"/>
    </source>
</evidence>
<keyword evidence="3 6" id="KW-0479">Metal-binding</keyword>
<dbReference type="RefSeq" id="WP_090540997.1">
    <property type="nucleotide sequence ID" value="NZ_FNSR01000001.1"/>
</dbReference>
<accession>A0A1H7HPY8</accession>
<evidence type="ECO:0000256" key="7">
    <source>
        <dbReference type="SAM" id="SignalP"/>
    </source>
</evidence>
<dbReference type="InterPro" id="IPR036909">
    <property type="entry name" value="Cyt_c-like_dom_sf"/>
</dbReference>
<feature type="chain" id="PRO_5030028942" evidence="7">
    <location>
        <begin position="35"/>
        <end position="124"/>
    </location>
</feature>
<evidence type="ECO:0000256" key="3">
    <source>
        <dbReference type="ARBA" id="ARBA00022723"/>
    </source>
</evidence>
<feature type="binding site" description="covalent" evidence="6">
    <location>
        <position position="51"/>
    </location>
    <ligand>
        <name>heme c</name>
        <dbReference type="ChEBI" id="CHEBI:61717"/>
    </ligand>
</feature>
<evidence type="ECO:0000256" key="6">
    <source>
        <dbReference type="PIRSR" id="PIRSR602324-1"/>
    </source>
</evidence>
<protein>
    <submittedName>
        <fullName evidence="9">Cytochrome c</fullName>
    </submittedName>
</protein>
<feature type="binding site" description="covalent" evidence="6">
    <location>
        <position position="47"/>
    </location>
    <ligand>
        <name>heme c</name>
        <dbReference type="ChEBI" id="CHEBI:61717"/>
    </ligand>
</feature>
<keyword evidence="4" id="KW-0249">Electron transport</keyword>
<keyword evidence="5 6" id="KW-0408">Iron</keyword>
<dbReference type="Proteomes" id="UP000199120">
    <property type="component" value="Unassembled WGS sequence"/>
</dbReference>
<evidence type="ECO:0000259" key="8">
    <source>
        <dbReference type="PROSITE" id="PS51007"/>
    </source>
</evidence>
<evidence type="ECO:0000256" key="1">
    <source>
        <dbReference type="ARBA" id="ARBA00022448"/>
    </source>
</evidence>
<name>A0A1H7HPY8_9BURK</name>
<keyword evidence="2 6" id="KW-0349">Heme</keyword>
<dbReference type="GO" id="GO:0020037">
    <property type="term" value="F:heme binding"/>
    <property type="evidence" value="ECO:0007669"/>
    <property type="project" value="InterPro"/>
</dbReference>
<dbReference type="SUPFAM" id="SSF46626">
    <property type="entry name" value="Cytochrome c"/>
    <property type="match status" value="1"/>
</dbReference>
<gene>
    <name evidence="9" type="ORF">SAMN05192542_102300</name>
</gene>
<organism evidence="9 10">
    <name type="scientific">Paraburkholderia caballeronis</name>
    <dbReference type="NCBI Taxonomy" id="416943"/>
    <lineage>
        <taxon>Bacteria</taxon>
        <taxon>Pseudomonadati</taxon>
        <taxon>Pseudomonadota</taxon>
        <taxon>Betaproteobacteria</taxon>
        <taxon>Burkholderiales</taxon>
        <taxon>Burkholderiaceae</taxon>
        <taxon>Paraburkholderia</taxon>
    </lineage>
</organism>
<feature type="binding site" description="covalent" evidence="6">
    <location>
        <position position="96"/>
    </location>
    <ligand>
        <name>heme c</name>
        <dbReference type="ChEBI" id="CHEBI:61717"/>
    </ligand>
</feature>
<evidence type="ECO:0000256" key="5">
    <source>
        <dbReference type="ARBA" id="ARBA00023004"/>
    </source>
</evidence>
<keyword evidence="10" id="KW-1185">Reference proteome</keyword>
<dbReference type="AlphaFoldDB" id="A0A1H7HPY8"/>
<dbReference type="EMBL" id="FOAJ01000002">
    <property type="protein sequence ID" value="SEK50285.1"/>
    <property type="molecule type" value="Genomic_DNA"/>
</dbReference>
<proteinExistence type="predicted"/>
<comment type="PTM">
    <text evidence="6">Binds 1 heme c group covalently per subunit.</text>
</comment>
<dbReference type="Pfam" id="PF00034">
    <property type="entry name" value="Cytochrom_C"/>
    <property type="match status" value="1"/>
</dbReference>
<dbReference type="GO" id="GO:0005506">
    <property type="term" value="F:iron ion binding"/>
    <property type="evidence" value="ECO:0007669"/>
    <property type="project" value="InterPro"/>
</dbReference>